<keyword evidence="2" id="KW-1185">Reference proteome</keyword>
<dbReference type="CDD" id="cd16377">
    <property type="entry name" value="23S_rRNA_IVP_like"/>
    <property type="match status" value="1"/>
</dbReference>
<sequence length="111" mass="12141">MWQKAHGLTLAVYRVSGSFPPEERFGLTSQLRRAVLSVPTNIAEGCGRQAEGDFRRFLEIAAGSASETEYLLVLAGDLGYLPPQAAADLLAQTQEIKRMLTAFTARLRTPC</sequence>
<comment type="caution">
    <text evidence="1">The sequence shown here is derived from an EMBL/GenBank/DDBJ whole genome shotgun (WGS) entry which is preliminary data.</text>
</comment>
<proteinExistence type="predicted"/>
<gene>
    <name evidence="1" type="ORF">Dalu01_03074</name>
</gene>
<dbReference type="RefSeq" id="WP_345456770.1">
    <property type="nucleotide sequence ID" value="NZ_BAABRV010000009.1"/>
</dbReference>
<dbReference type="SUPFAM" id="SSF158446">
    <property type="entry name" value="IVS-encoded protein-like"/>
    <property type="match status" value="1"/>
</dbReference>
<dbReference type="PANTHER" id="PTHR38471:SF2">
    <property type="entry name" value="FOUR HELIX BUNDLE PROTEIN"/>
    <property type="match status" value="1"/>
</dbReference>
<reference evidence="1 2" key="1">
    <citation type="submission" date="2024-02" db="EMBL/GenBank/DDBJ databases">
        <title>Deinococcus aluminii NBRC 112889.</title>
        <authorList>
            <person name="Ichikawa N."/>
            <person name="Katano-Makiyama Y."/>
            <person name="Hidaka K."/>
        </authorList>
    </citation>
    <scope>NUCLEOTIDE SEQUENCE [LARGE SCALE GENOMIC DNA]</scope>
    <source>
        <strain evidence="1 2">NBRC 112889</strain>
    </source>
</reference>
<dbReference type="Pfam" id="PF05635">
    <property type="entry name" value="23S_rRNA_IVP"/>
    <property type="match status" value="1"/>
</dbReference>
<dbReference type="Gene3D" id="1.20.1440.60">
    <property type="entry name" value="23S rRNA-intervening sequence"/>
    <property type="match status" value="1"/>
</dbReference>
<dbReference type="Proteomes" id="UP001404956">
    <property type="component" value="Unassembled WGS sequence"/>
</dbReference>
<evidence type="ECO:0008006" key="3">
    <source>
        <dbReference type="Google" id="ProtNLM"/>
    </source>
</evidence>
<evidence type="ECO:0000313" key="1">
    <source>
        <dbReference type="EMBL" id="GAA5534663.1"/>
    </source>
</evidence>
<dbReference type="InterPro" id="IPR012657">
    <property type="entry name" value="23S_rRNA-intervening_sequence"/>
</dbReference>
<accession>A0ABP9XH17</accession>
<dbReference type="EMBL" id="BAABRV010000009">
    <property type="protein sequence ID" value="GAA5534663.1"/>
    <property type="molecule type" value="Genomic_DNA"/>
</dbReference>
<evidence type="ECO:0000313" key="2">
    <source>
        <dbReference type="Proteomes" id="UP001404956"/>
    </source>
</evidence>
<organism evidence="1 2">
    <name type="scientific">Deinococcus aluminii</name>
    <dbReference type="NCBI Taxonomy" id="1656885"/>
    <lineage>
        <taxon>Bacteria</taxon>
        <taxon>Thermotogati</taxon>
        <taxon>Deinococcota</taxon>
        <taxon>Deinococci</taxon>
        <taxon>Deinococcales</taxon>
        <taxon>Deinococcaceae</taxon>
        <taxon>Deinococcus</taxon>
    </lineage>
</organism>
<dbReference type="PANTHER" id="PTHR38471">
    <property type="entry name" value="FOUR HELIX BUNDLE PROTEIN"/>
    <property type="match status" value="1"/>
</dbReference>
<dbReference type="InterPro" id="IPR036583">
    <property type="entry name" value="23S_rRNA_IVS_sf"/>
</dbReference>
<protein>
    <recommendedName>
        <fullName evidence="3">Four helix bundle protein</fullName>
    </recommendedName>
</protein>
<dbReference type="NCBIfam" id="TIGR02436">
    <property type="entry name" value="four helix bundle protein"/>
    <property type="match status" value="1"/>
</dbReference>
<name>A0ABP9XH17_9DEIO</name>